<evidence type="ECO:0000313" key="3">
    <source>
        <dbReference type="Proteomes" id="UP001597040"/>
    </source>
</evidence>
<accession>A0ABW3LQF7</accession>
<dbReference type="RefSeq" id="WP_390364952.1">
    <property type="nucleotide sequence ID" value="NZ_JBHTKJ010000076.1"/>
</dbReference>
<organism evidence="2 3">
    <name type="scientific">Virgibacillus byunsanensis</name>
    <dbReference type="NCBI Taxonomy" id="570945"/>
    <lineage>
        <taxon>Bacteria</taxon>
        <taxon>Bacillati</taxon>
        <taxon>Bacillota</taxon>
        <taxon>Bacilli</taxon>
        <taxon>Bacillales</taxon>
        <taxon>Bacillaceae</taxon>
        <taxon>Virgibacillus</taxon>
    </lineage>
</organism>
<evidence type="ECO:0000313" key="2">
    <source>
        <dbReference type="EMBL" id="MFD1040656.1"/>
    </source>
</evidence>
<name>A0ABW3LQF7_9BACI</name>
<dbReference type="EMBL" id="JBHTKJ010000076">
    <property type="protein sequence ID" value="MFD1040656.1"/>
    <property type="molecule type" value="Genomic_DNA"/>
</dbReference>
<feature type="region of interest" description="Disordered" evidence="1">
    <location>
        <begin position="39"/>
        <end position="59"/>
    </location>
</feature>
<protein>
    <submittedName>
        <fullName evidence="2">Uncharacterized protein</fullName>
    </submittedName>
</protein>
<feature type="compositionally biased region" description="Basic and acidic residues" evidence="1">
    <location>
        <begin position="1"/>
        <end position="10"/>
    </location>
</feature>
<evidence type="ECO:0000256" key="1">
    <source>
        <dbReference type="SAM" id="MobiDB-lite"/>
    </source>
</evidence>
<comment type="caution">
    <text evidence="2">The sequence shown here is derived from an EMBL/GenBank/DDBJ whole genome shotgun (WGS) entry which is preliminary data.</text>
</comment>
<feature type="compositionally biased region" description="Basic and acidic residues" evidence="1">
    <location>
        <begin position="45"/>
        <end position="59"/>
    </location>
</feature>
<sequence length="59" mass="6838">MNLNEERETHGQIQCSKKASKTRARRKIETGIEQKSFYTAGLTNKKNENEERSHVSNET</sequence>
<keyword evidence="3" id="KW-1185">Reference proteome</keyword>
<proteinExistence type="predicted"/>
<dbReference type="Proteomes" id="UP001597040">
    <property type="component" value="Unassembled WGS sequence"/>
</dbReference>
<gene>
    <name evidence="2" type="ORF">ACFQ3N_20040</name>
</gene>
<feature type="region of interest" description="Disordered" evidence="1">
    <location>
        <begin position="1"/>
        <end position="25"/>
    </location>
</feature>
<reference evidence="3" key="1">
    <citation type="journal article" date="2019" name="Int. J. Syst. Evol. Microbiol.">
        <title>The Global Catalogue of Microorganisms (GCM) 10K type strain sequencing project: providing services to taxonomists for standard genome sequencing and annotation.</title>
        <authorList>
            <consortium name="The Broad Institute Genomics Platform"/>
            <consortium name="The Broad Institute Genome Sequencing Center for Infectious Disease"/>
            <person name="Wu L."/>
            <person name="Ma J."/>
        </authorList>
    </citation>
    <scope>NUCLEOTIDE SEQUENCE [LARGE SCALE GENOMIC DNA]</scope>
    <source>
        <strain evidence="3">CCUG 56754</strain>
    </source>
</reference>